<comment type="caution">
    <text evidence="1">The sequence shown here is derived from an EMBL/GenBank/DDBJ whole genome shotgun (WGS) entry which is preliminary data.</text>
</comment>
<accession>A0AAW0MND9</accession>
<gene>
    <name evidence="1" type="ORF">WMY93_028422</name>
</gene>
<dbReference type="Proteomes" id="UP001460270">
    <property type="component" value="Unassembled WGS sequence"/>
</dbReference>
<reference evidence="2" key="1">
    <citation type="submission" date="2024-04" db="EMBL/GenBank/DDBJ databases">
        <title>Salinicola lusitanus LLJ914,a marine bacterium isolated from the Okinawa Trough.</title>
        <authorList>
            <person name="Li J."/>
        </authorList>
    </citation>
    <scope>NUCLEOTIDE SEQUENCE [LARGE SCALE GENOMIC DNA]</scope>
</reference>
<organism evidence="1 2">
    <name type="scientific">Mugilogobius chulae</name>
    <name type="common">yellowstripe goby</name>
    <dbReference type="NCBI Taxonomy" id="88201"/>
    <lineage>
        <taxon>Eukaryota</taxon>
        <taxon>Metazoa</taxon>
        <taxon>Chordata</taxon>
        <taxon>Craniata</taxon>
        <taxon>Vertebrata</taxon>
        <taxon>Euteleostomi</taxon>
        <taxon>Actinopterygii</taxon>
        <taxon>Neopterygii</taxon>
        <taxon>Teleostei</taxon>
        <taxon>Neoteleostei</taxon>
        <taxon>Acanthomorphata</taxon>
        <taxon>Gobiaria</taxon>
        <taxon>Gobiiformes</taxon>
        <taxon>Gobioidei</taxon>
        <taxon>Gobiidae</taxon>
        <taxon>Gobionellinae</taxon>
        <taxon>Mugilogobius</taxon>
    </lineage>
</organism>
<name>A0AAW0MND9_9GOBI</name>
<protein>
    <submittedName>
        <fullName evidence="1">Uncharacterized protein</fullName>
    </submittedName>
</protein>
<keyword evidence="2" id="KW-1185">Reference proteome</keyword>
<proteinExistence type="predicted"/>
<evidence type="ECO:0000313" key="2">
    <source>
        <dbReference type="Proteomes" id="UP001460270"/>
    </source>
</evidence>
<dbReference type="EMBL" id="JBBPFD010000021">
    <property type="protein sequence ID" value="KAK7882248.1"/>
    <property type="molecule type" value="Genomic_DNA"/>
</dbReference>
<sequence length="128" mass="13827">MTSTSPWSSCSLTRLSGPVRGAFVPAEPPPHSSILLVQSRAQGQQHLSRTDAGLFLACNDLPHDPNVRLSTFASRSHKGSLAASSWANEQIRRQYGVSAGGRAGCVDPRRSLSIHLGNFQLFNGWQES</sequence>
<dbReference type="AlphaFoldDB" id="A0AAW0MND9"/>
<evidence type="ECO:0000313" key="1">
    <source>
        <dbReference type="EMBL" id="KAK7882248.1"/>
    </source>
</evidence>